<accession>A0A6L3X811</accession>
<dbReference type="GO" id="GO:0005886">
    <property type="term" value="C:plasma membrane"/>
    <property type="evidence" value="ECO:0007669"/>
    <property type="project" value="UniProtKB-SubCell"/>
</dbReference>
<name>A0A6L3X811_9ENTR</name>
<reference evidence="13 14" key="1">
    <citation type="submission" date="2019-09" db="EMBL/GenBank/DDBJ databases">
        <title>Reversal of blaTEM antimicrobial resistance by CRISPR-Cas9 in clinical E. coli and other Enterobacteriaceae strains.</title>
        <authorList>
            <person name="Tagliaferri T."/>
            <person name="Guimaraes N."/>
            <person name="Pereira M."/>
            <person name="Felicori L."/>
            <person name="Horz H.-P."/>
            <person name="Santos S."/>
            <person name="Mendes T."/>
        </authorList>
    </citation>
    <scope>NUCLEOTIDE SEQUENCE [LARGE SCALE GENOMIC DNA]</scope>
    <source>
        <strain evidence="13 14">E2_blaTEM_MG</strain>
    </source>
</reference>
<dbReference type="Pfam" id="PF02653">
    <property type="entry name" value="BPD_transp_2"/>
    <property type="match status" value="1"/>
</dbReference>
<comment type="subunit">
    <text evidence="3">The complex is composed of two ATP-binding proteins (LsrA), two transmembrane proteins (LsrC and LsrD) and a solute-binding protein (LsrB).</text>
</comment>
<dbReference type="Proteomes" id="UP000476281">
    <property type="component" value="Unassembled WGS sequence"/>
</dbReference>
<organism evidence="13 14">
    <name type="scientific">Enterobacter hormaechei</name>
    <dbReference type="NCBI Taxonomy" id="158836"/>
    <lineage>
        <taxon>Bacteria</taxon>
        <taxon>Pseudomonadati</taxon>
        <taxon>Pseudomonadota</taxon>
        <taxon>Gammaproteobacteria</taxon>
        <taxon>Enterobacterales</taxon>
        <taxon>Enterobacteriaceae</taxon>
        <taxon>Enterobacter</taxon>
        <taxon>Enterobacter cloacae complex</taxon>
    </lineage>
</organism>
<feature type="non-terminal residue" evidence="13">
    <location>
        <position position="1"/>
    </location>
</feature>
<evidence type="ECO:0000313" key="14">
    <source>
        <dbReference type="Proteomes" id="UP000476281"/>
    </source>
</evidence>
<comment type="caution">
    <text evidence="13">The sequence shown here is derived from an EMBL/GenBank/DDBJ whole genome shotgun (WGS) entry which is preliminary data.</text>
</comment>
<sequence length="76" mass="7606">VGSTDGLSAIGVGVALNSGYSLPVSILFALSIGALAGAFNGFLVVGLRIPAIVATLGTLGLYRGAMLLWTGGKWIE</sequence>
<comment type="similarity">
    <text evidence="2">Belongs to the binding-protein-dependent transport system permease family. AraH/RbsC subfamily.</text>
</comment>
<protein>
    <recommendedName>
        <fullName evidence="11">Autoinducer 2 import system permease protein LsrC</fullName>
    </recommendedName>
</protein>
<feature type="non-terminal residue" evidence="13">
    <location>
        <position position="76"/>
    </location>
</feature>
<keyword evidence="6" id="KW-0997">Cell inner membrane</keyword>
<keyword evidence="4" id="KW-0813">Transport</keyword>
<evidence type="ECO:0000256" key="9">
    <source>
        <dbReference type="ARBA" id="ARBA00023136"/>
    </source>
</evidence>
<evidence type="ECO:0000256" key="2">
    <source>
        <dbReference type="ARBA" id="ARBA00007942"/>
    </source>
</evidence>
<evidence type="ECO:0000256" key="3">
    <source>
        <dbReference type="ARBA" id="ARBA00011262"/>
    </source>
</evidence>
<feature type="transmembrane region" description="Helical" evidence="12">
    <location>
        <begin position="20"/>
        <end position="44"/>
    </location>
</feature>
<proteinExistence type="inferred from homology"/>
<dbReference type="PANTHER" id="PTHR32196">
    <property type="entry name" value="ABC TRANSPORTER PERMEASE PROTEIN YPHD-RELATED-RELATED"/>
    <property type="match status" value="1"/>
</dbReference>
<evidence type="ECO:0000256" key="1">
    <source>
        <dbReference type="ARBA" id="ARBA00004429"/>
    </source>
</evidence>
<keyword evidence="5" id="KW-1003">Cell membrane</keyword>
<evidence type="ECO:0000256" key="4">
    <source>
        <dbReference type="ARBA" id="ARBA00022448"/>
    </source>
</evidence>
<comment type="function">
    <text evidence="10">Part of the ABC transporter complex LsrABCD involved in autoinducer 2 (AI-2) import. Probably responsible for the translocation of the substrate across the membrane.</text>
</comment>
<keyword evidence="9 12" id="KW-0472">Membrane</keyword>
<keyword evidence="7 12" id="KW-0812">Transmembrane</keyword>
<dbReference type="AlphaFoldDB" id="A0A6L3X811"/>
<evidence type="ECO:0000256" key="6">
    <source>
        <dbReference type="ARBA" id="ARBA00022519"/>
    </source>
</evidence>
<dbReference type="GO" id="GO:0022857">
    <property type="term" value="F:transmembrane transporter activity"/>
    <property type="evidence" value="ECO:0007669"/>
    <property type="project" value="InterPro"/>
</dbReference>
<dbReference type="PANTHER" id="PTHR32196:SF29">
    <property type="entry name" value="AUTOINDUCER 2 IMPORT SYSTEM PERMEASE PROTEIN LSRC"/>
    <property type="match status" value="1"/>
</dbReference>
<keyword evidence="8 12" id="KW-1133">Transmembrane helix</keyword>
<evidence type="ECO:0000256" key="12">
    <source>
        <dbReference type="SAM" id="Phobius"/>
    </source>
</evidence>
<evidence type="ECO:0000256" key="8">
    <source>
        <dbReference type="ARBA" id="ARBA00022989"/>
    </source>
</evidence>
<evidence type="ECO:0000313" key="13">
    <source>
        <dbReference type="EMBL" id="KAB2412890.1"/>
    </source>
</evidence>
<comment type="subcellular location">
    <subcellularLocation>
        <location evidence="1">Cell inner membrane</location>
        <topology evidence="1">Multi-pass membrane protein</topology>
    </subcellularLocation>
</comment>
<dbReference type="InterPro" id="IPR001851">
    <property type="entry name" value="ABC_transp_permease"/>
</dbReference>
<evidence type="ECO:0000256" key="11">
    <source>
        <dbReference type="ARBA" id="ARBA00039382"/>
    </source>
</evidence>
<evidence type="ECO:0000256" key="5">
    <source>
        <dbReference type="ARBA" id="ARBA00022475"/>
    </source>
</evidence>
<evidence type="ECO:0000256" key="7">
    <source>
        <dbReference type="ARBA" id="ARBA00022692"/>
    </source>
</evidence>
<evidence type="ECO:0000256" key="10">
    <source>
        <dbReference type="ARBA" id="ARBA00025439"/>
    </source>
</evidence>
<gene>
    <name evidence="13" type="ORF">F9C29_36965</name>
</gene>
<dbReference type="EMBL" id="WBSZ01003117">
    <property type="protein sequence ID" value="KAB2412890.1"/>
    <property type="molecule type" value="Genomic_DNA"/>
</dbReference>